<dbReference type="GO" id="GO:0032259">
    <property type="term" value="P:methylation"/>
    <property type="evidence" value="ECO:0007669"/>
    <property type="project" value="UniProtKB-KW"/>
</dbReference>
<organism evidence="3 4">
    <name type="scientific">Leifsonia shinshuensis</name>
    <dbReference type="NCBI Taxonomy" id="150026"/>
    <lineage>
        <taxon>Bacteria</taxon>
        <taxon>Bacillati</taxon>
        <taxon>Actinomycetota</taxon>
        <taxon>Actinomycetes</taxon>
        <taxon>Micrococcales</taxon>
        <taxon>Microbacteriaceae</taxon>
        <taxon>Leifsonia</taxon>
    </lineage>
</organism>
<dbReference type="KEGG" id="lse:F1C12_11745"/>
<reference evidence="4" key="1">
    <citation type="submission" date="2019-09" db="EMBL/GenBank/DDBJ databases">
        <title>Antimicrobial potential of Antarctic Bacteria.</title>
        <authorList>
            <person name="Benaud N."/>
            <person name="Edwards R.J."/>
            <person name="Ferrari B.C."/>
        </authorList>
    </citation>
    <scope>NUCLEOTIDE SEQUENCE [LARGE SCALE GENOMIC DNA]</scope>
    <source>
        <strain evidence="4">INR9</strain>
    </source>
</reference>
<dbReference type="CDD" id="cd02440">
    <property type="entry name" value="AdoMet_MTases"/>
    <property type="match status" value="1"/>
</dbReference>
<dbReference type="GO" id="GO:0008757">
    <property type="term" value="F:S-adenosylmethionine-dependent methyltransferase activity"/>
    <property type="evidence" value="ECO:0007669"/>
    <property type="project" value="InterPro"/>
</dbReference>
<keyword evidence="3" id="KW-0489">Methyltransferase</keyword>
<dbReference type="Proteomes" id="UP000515511">
    <property type="component" value="Chromosome"/>
</dbReference>
<evidence type="ECO:0000313" key="4">
    <source>
        <dbReference type="Proteomes" id="UP000515511"/>
    </source>
</evidence>
<dbReference type="InterPro" id="IPR029063">
    <property type="entry name" value="SAM-dependent_MTases_sf"/>
</dbReference>
<proteinExistence type="predicted"/>
<evidence type="ECO:0000313" key="3">
    <source>
        <dbReference type="EMBL" id="QNE35730.1"/>
    </source>
</evidence>
<protein>
    <submittedName>
        <fullName evidence="3">Class I SAM-dependent methyltransferase</fullName>
    </submittedName>
</protein>
<dbReference type="RefSeq" id="WP_185275195.1">
    <property type="nucleotide sequence ID" value="NZ_CP043641.1"/>
</dbReference>
<dbReference type="AlphaFoldDB" id="A0A7G6YB65"/>
<feature type="domain" description="Methyltransferase type 11" evidence="2">
    <location>
        <begin position="46"/>
        <end position="138"/>
    </location>
</feature>
<evidence type="ECO:0000256" key="1">
    <source>
        <dbReference type="SAM" id="MobiDB-lite"/>
    </source>
</evidence>
<name>A0A7G6YB65_9MICO</name>
<gene>
    <name evidence="3" type="ORF">F1C12_11745</name>
</gene>
<accession>A0A7G6YB65</accession>
<keyword evidence="3" id="KW-0808">Transferase</keyword>
<dbReference type="Pfam" id="PF08241">
    <property type="entry name" value="Methyltransf_11"/>
    <property type="match status" value="1"/>
</dbReference>
<dbReference type="EMBL" id="CP043641">
    <property type="protein sequence ID" value="QNE35730.1"/>
    <property type="molecule type" value="Genomic_DNA"/>
</dbReference>
<sequence length="230" mass="24161">MTDDLLAAVRARFDGRAAEYDQSEMHRELAEAVASFAGLDGVRDVLDVATGTGLVLRALHARDGALRLTGIDLSAGMVEVARAELPDAKLVEGDATVLPFGDGEFDLVTCATGLHLFPDADAAVAEWVRVLRPGGRAITATFGEVDLTQHGGRPDASVAGPAVGQGTEAATGHHAGHHGAESPPYPTHHERFRTPELLAAAVAPAGLRLTRHAWWTHGGDRVLLAELRPA</sequence>
<dbReference type="PANTHER" id="PTHR43591">
    <property type="entry name" value="METHYLTRANSFERASE"/>
    <property type="match status" value="1"/>
</dbReference>
<dbReference type="Gene3D" id="3.40.50.150">
    <property type="entry name" value="Vaccinia Virus protein VP39"/>
    <property type="match status" value="1"/>
</dbReference>
<feature type="region of interest" description="Disordered" evidence="1">
    <location>
        <begin position="149"/>
        <end position="188"/>
    </location>
</feature>
<dbReference type="InterPro" id="IPR013216">
    <property type="entry name" value="Methyltransf_11"/>
</dbReference>
<evidence type="ECO:0000259" key="2">
    <source>
        <dbReference type="Pfam" id="PF08241"/>
    </source>
</evidence>
<dbReference type="SUPFAM" id="SSF53335">
    <property type="entry name" value="S-adenosyl-L-methionine-dependent methyltransferases"/>
    <property type="match status" value="1"/>
</dbReference>